<dbReference type="EMBL" id="HBUE01313162">
    <property type="protein sequence ID" value="CAG6584293.1"/>
    <property type="molecule type" value="Transcribed_RNA"/>
</dbReference>
<reference evidence="2" key="1">
    <citation type="submission" date="2021-05" db="EMBL/GenBank/DDBJ databases">
        <authorList>
            <person name="Alioto T."/>
            <person name="Alioto T."/>
            <person name="Gomez Garrido J."/>
        </authorList>
    </citation>
    <scope>NUCLEOTIDE SEQUENCE</scope>
</reference>
<name>A0A8D8HDB4_CULPI</name>
<dbReference type="EMBL" id="HBUE01206856">
    <property type="protein sequence ID" value="CAG6532421.1"/>
    <property type="molecule type" value="Transcribed_RNA"/>
</dbReference>
<proteinExistence type="predicted"/>
<feature type="region of interest" description="Disordered" evidence="1">
    <location>
        <begin position="18"/>
        <end position="58"/>
    </location>
</feature>
<protein>
    <submittedName>
        <fullName evidence="2">(northern house mosquito) hypothetical protein</fullName>
    </submittedName>
</protein>
<dbReference type="AlphaFoldDB" id="A0A8D8HDB4"/>
<evidence type="ECO:0000256" key="1">
    <source>
        <dbReference type="SAM" id="MobiDB-lite"/>
    </source>
</evidence>
<organism evidence="2">
    <name type="scientific">Culex pipiens</name>
    <name type="common">House mosquito</name>
    <dbReference type="NCBI Taxonomy" id="7175"/>
    <lineage>
        <taxon>Eukaryota</taxon>
        <taxon>Metazoa</taxon>
        <taxon>Ecdysozoa</taxon>
        <taxon>Arthropoda</taxon>
        <taxon>Hexapoda</taxon>
        <taxon>Insecta</taxon>
        <taxon>Pterygota</taxon>
        <taxon>Neoptera</taxon>
        <taxon>Endopterygota</taxon>
        <taxon>Diptera</taxon>
        <taxon>Nematocera</taxon>
        <taxon>Culicoidea</taxon>
        <taxon>Culicidae</taxon>
        <taxon>Culicinae</taxon>
        <taxon>Culicini</taxon>
        <taxon>Culex</taxon>
        <taxon>Culex</taxon>
    </lineage>
</organism>
<accession>A0A8D8HDB4</accession>
<feature type="compositionally biased region" description="Polar residues" evidence="1">
    <location>
        <begin position="41"/>
        <end position="58"/>
    </location>
</feature>
<sequence>MLPRVRKRNRVEHLKLTPAMKTRIMPHQQQQKKTRTRTQKYPSTTHIQDTHNTFHSSSKWNTIPERVLTDQRAADFLSKQFNITKLIARKLVFASLQEHDLLFSPPNSQQPPQNWTNRQA</sequence>
<evidence type="ECO:0000313" key="2">
    <source>
        <dbReference type="EMBL" id="CAG6532421.1"/>
    </source>
</evidence>